<feature type="domain" description="Fcf2 pre-rRNA processing C-terminal" evidence="4">
    <location>
        <begin position="101"/>
        <end position="195"/>
    </location>
</feature>
<dbReference type="AlphaFoldDB" id="M2VTT3"/>
<dbReference type="GO" id="GO:0003723">
    <property type="term" value="F:RNA binding"/>
    <property type="evidence" value="ECO:0007669"/>
    <property type="project" value="TreeGrafter"/>
</dbReference>
<dbReference type="RefSeq" id="XP_005703126.1">
    <property type="nucleotide sequence ID" value="XM_005703069.1"/>
</dbReference>
<proteinExistence type="predicted"/>
<evidence type="ECO:0000256" key="3">
    <source>
        <dbReference type="SAM" id="MobiDB-lite"/>
    </source>
</evidence>
<evidence type="ECO:0000313" key="5">
    <source>
        <dbReference type="EMBL" id="EME26606.1"/>
    </source>
</evidence>
<dbReference type="GO" id="GO:0006396">
    <property type="term" value="P:RNA processing"/>
    <property type="evidence" value="ECO:0007669"/>
    <property type="project" value="TreeGrafter"/>
</dbReference>
<evidence type="ECO:0000256" key="2">
    <source>
        <dbReference type="ARBA" id="ARBA00023242"/>
    </source>
</evidence>
<dbReference type="OrthoDB" id="427886at2759"/>
<dbReference type="GeneID" id="17085572"/>
<dbReference type="EMBL" id="KB454545">
    <property type="protein sequence ID" value="EME26606.1"/>
    <property type="molecule type" value="Genomic_DNA"/>
</dbReference>
<dbReference type="Gramene" id="EME26606">
    <property type="protein sequence ID" value="EME26606"/>
    <property type="gene ID" value="Gasu_57300"/>
</dbReference>
<evidence type="ECO:0000256" key="1">
    <source>
        <dbReference type="ARBA" id="ARBA00004604"/>
    </source>
</evidence>
<dbReference type="STRING" id="130081.M2VTT3"/>
<dbReference type="KEGG" id="gsl:Gasu_57300"/>
<dbReference type="InterPro" id="IPR039883">
    <property type="entry name" value="Fcf2/DNTTIP2"/>
</dbReference>
<evidence type="ECO:0000259" key="4">
    <source>
        <dbReference type="Pfam" id="PF08698"/>
    </source>
</evidence>
<keyword evidence="6" id="KW-1185">Reference proteome</keyword>
<sequence length="227" mass="27535">MSHDNSTNEEVIRLLPELENDNDDKQVSSEYGKIEKWMQQLSTPWSQKLLEQDNDELILSTHRSEKPIVPFTIRNERLDSLIDINWATFNQEQQREMKKKRETLGRDWFNMPAIPSNDIETQKAVKLLHLRRFIYPNRFYKSLGTEKSSHRFYQVGTVQDQPEEFFSNRLPRKERKNTFVEEFLSDPDLRTRTKERFKKIQTEKQKLVNPKKWKKRIQRTLPKWKRK</sequence>
<evidence type="ECO:0000313" key="6">
    <source>
        <dbReference type="Proteomes" id="UP000030680"/>
    </source>
</evidence>
<name>M2VTT3_GALSU</name>
<dbReference type="Pfam" id="PF08698">
    <property type="entry name" value="Fcf2"/>
    <property type="match status" value="1"/>
</dbReference>
<comment type="subcellular location">
    <subcellularLocation>
        <location evidence="1">Nucleus</location>
        <location evidence="1">Nucleolus</location>
    </subcellularLocation>
</comment>
<protein>
    <recommendedName>
        <fullName evidence="4">Fcf2 pre-rRNA processing C-terminal domain-containing protein</fullName>
    </recommendedName>
</protein>
<dbReference type="PANTHER" id="PTHR21686">
    <property type="entry name" value="DEOXYNUCLEOTIDYLTRANSFERASE TERMINAL-INTERACTING PROTEIN 2"/>
    <property type="match status" value="1"/>
</dbReference>
<organism evidence="5 6">
    <name type="scientific">Galdieria sulphuraria</name>
    <name type="common">Red alga</name>
    <dbReference type="NCBI Taxonomy" id="130081"/>
    <lineage>
        <taxon>Eukaryota</taxon>
        <taxon>Rhodophyta</taxon>
        <taxon>Bangiophyceae</taxon>
        <taxon>Galdieriales</taxon>
        <taxon>Galdieriaceae</taxon>
        <taxon>Galdieria</taxon>
    </lineage>
</organism>
<dbReference type="PANTHER" id="PTHR21686:SF12">
    <property type="entry name" value="DEOXYNUCLEOTIDYLTRANSFERASE TERMINAL-INTERACTING PROTEIN 2"/>
    <property type="match status" value="1"/>
</dbReference>
<dbReference type="Proteomes" id="UP000030680">
    <property type="component" value="Unassembled WGS sequence"/>
</dbReference>
<keyword evidence="2" id="KW-0539">Nucleus</keyword>
<accession>M2VTT3</accession>
<dbReference type="InterPro" id="IPR014810">
    <property type="entry name" value="Fcf2_C"/>
</dbReference>
<gene>
    <name evidence="5" type="ORF">Gasu_57300</name>
</gene>
<dbReference type="eggNOG" id="KOG3100">
    <property type="taxonomic scope" value="Eukaryota"/>
</dbReference>
<reference evidence="6" key="1">
    <citation type="journal article" date="2013" name="Science">
        <title>Gene transfer from bacteria and archaea facilitated evolution of an extremophilic eukaryote.</title>
        <authorList>
            <person name="Schonknecht G."/>
            <person name="Chen W.H."/>
            <person name="Ternes C.M."/>
            <person name="Barbier G.G."/>
            <person name="Shrestha R.P."/>
            <person name="Stanke M."/>
            <person name="Brautigam A."/>
            <person name="Baker B.J."/>
            <person name="Banfield J.F."/>
            <person name="Garavito R.M."/>
            <person name="Carr K."/>
            <person name="Wilkerson C."/>
            <person name="Rensing S.A."/>
            <person name="Gagneul D."/>
            <person name="Dickenson N.E."/>
            <person name="Oesterhelt C."/>
            <person name="Lercher M.J."/>
            <person name="Weber A.P."/>
        </authorList>
    </citation>
    <scope>NUCLEOTIDE SEQUENCE [LARGE SCALE GENOMIC DNA]</scope>
    <source>
        <strain evidence="6">074W</strain>
    </source>
</reference>
<dbReference type="GO" id="GO:0005730">
    <property type="term" value="C:nucleolus"/>
    <property type="evidence" value="ECO:0007669"/>
    <property type="project" value="UniProtKB-SubCell"/>
</dbReference>
<feature type="region of interest" description="Disordered" evidence="3">
    <location>
        <begin position="1"/>
        <end position="25"/>
    </location>
</feature>